<proteinExistence type="inferred from homology"/>
<comment type="subcellular location">
    <subcellularLocation>
        <location evidence="1">Cytoplasm</location>
    </subcellularLocation>
</comment>
<feature type="domain" description="Lysidine-tRNA(Ile) synthetase C-terminal" evidence="9">
    <location>
        <begin position="386"/>
        <end position="457"/>
    </location>
</feature>
<dbReference type="GO" id="GO:0005737">
    <property type="term" value="C:cytoplasm"/>
    <property type="evidence" value="ECO:0007669"/>
    <property type="project" value="UniProtKB-SubCell"/>
</dbReference>
<dbReference type="SUPFAM" id="SSF56037">
    <property type="entry name" value="PheT/TilS domain"/>
    <property type="match status" value="1"/>
</dbReference>
<dbReference type="InterPro" id="IPR012795">
    <property type="entry name" value="tRNA_Ile_lys_synt_N"/>
</dbReference>
<keyword evidence="4 10" id="KW-0436">Ligase</keyword>
<dbReference type="NCBIfam" id="TIGR02433">
    <property type="entry name" value="lysidine_TilS_C"/>
    <property type="match status" value="1"/>
</dbReference>
<evidence type="ECO:0000256" key="2">
    <source>
        <dbReference type="ARBA" id="ARBA00013267"/>
    </source>
</evidence>
<dbReference type="SUPFAM" id="SSF52402">
    <property type="entry name" value="Adenine nucleotide alpha hydrolases-like"/>
    <property type="match status" value="1"/>
</dbReference>
<organism evidence="10">
    <name type="scientific">bioreactor metagenome</name>
    <dbReference type="NCBI Taxonomy" id="1076179"/>
    <lineage>
        <taxon>unclassified sequences</taxon>
        <taxon>metagenomes</taxon>
        <taxon>ecological metagenomes</taxon>
    </lineage>
</organism>
<keyword evidence="5" id="KW-0819">tRNA processing</keyword>
<dbReference type="GO" id="GO:0032267">
    <property type="term" value="F:tRNA(Ile)-lysidine synthase activity"/>
    <property type="evidence" value="ECO:0007669"/>
    <property type="project" value="UniProtKB-EC"/>
</dbReference>
<dbReference type="CDD" id="cd01992">
    <property type="entry name" value="TilS_N"/>
    <property type="match status" value="1"/>
</dbReference>
<accession>A0A644YTV6</accession>
<keyword evidence="3" id="KW-0963">Cytoplasm</keyword>
<gene>
    <name evidence="10" type="primary">tilS_25</name>
    <name evidence="10" type="ORF">SDC9_78573</name>
</gene>
<keyword evidence="6" id="KW-0547">Nucleotide-binding</keyword>
<evidence type="ECO:0000256" key="7">
    <source>
        <dbReference type="ARBA" id="ARBA00022840"/>
    </source>
</evidence>
<dbReference type="InterPro" id="IPR012796">
    <property type="entry name" value="Lysidine-tRNA-synth_C"/>
</dbReference>
<dbReference type="HAMAP" id="MF_01161">
    <property type="entry name" value="tRNA_Ile_lys_synt"/>
    <property type="match status" value="1"/>
</dbReference>
<evidence type="ECO:0000256" key="6">
    <source>
        <dbReference type="ARBA" id="ARBA00022741"/>
    </source>
</evidence>
<dbReference type="InterPro" id="IPR012094">
    <property type="entry name" value="tRNA_Ile_lys_synt"/>
</dbReference>
<name>A0A644YTV6_9ZZZZ</name>
<evidence type="ECO:0000256" key="4">
    <source>
        <dbReference type="ARBA" id="ARBA00022598"/>
    </source>
</evidence>
<dbReference type="SMART" id="SM00977">
    <property type="entry name" value="TilS_C"/>
    <property type="match status" value="1"/>
</dbReference>
<keyword evidence="7" id="KW-0067">ATP-binding</keyword>
<dbReference type="NCBIfam" id="TIGR02432">
    <property type="entry name" value="lysidine_TilS_N"/>
    <property type="match status" value="1"/>
</dbReference>
<dbReference type="EC" id="6.3.4.19" evidence="2"/>
<dbReference type="PANTHER" id="PTHR43033">
    <property type="entry name" value="TRNA(ILE)-LYSIDINE SYNTHASE-RELATED"/>
    <property type="match status" value="1"/>
</dbReference>
<protein>
    <recommendedName>
        <fullName evidence="2">tRNA(Ile)-lysidine synthetase</fullName>
        <ecNumber evidence="2">6.3.4.19</ecNumber>
    </recommendedName>
</protein>
<dbReference type="InterPro" id="IPR014729">
    <property type="entry name" value="Rossmann-like_a/b/a_fold"/>
</dbReference>
<evidence type="ECO:0000256" key="5">
    <source>
        <dbReference type="ARBA" id="ARBA00022694"/>
    </source>
</evidence>
<dbReference type="EMBL" id="VSSQ01006240">
    <property type="protein sequence ID" value="MPM32015.1"/>
    <property type="molecule type" value="Genomic_DNA"/>
</dbReference>
<dbReference type="InterPro" id="IPR011063">
    <property type="entry name" value="TilS/TtcA_N"/>
</dbReference>
<dbReference type="Gene3D" id="3.40.50.620">
    <property type="entry name" value="HUPs"/>
    <property type="match status" value="1"/>
</dbReference>
<evidence type="ECO:0000256" key="1">
    <source>
        <dbReference type="ARBA" id="ARBA00004496"/>
    </source>
</evidence>
<sequence>MDIKKIISKIDGAVEEYSMLAGCRGVLVGLSGGKDSVCLLHYLASQFSSGSCEINVYACHLNHMIRGAEADADENFCRDLCRSLGVDFISEKRDIPVIAEKTKKSIEEAARDARYDLFDRAAGISGCDRIATAHTASDNAETIIFRIARGTSVSGLCGIPPVRDNIIRPLIDLNSDEVIAYCNYFGLEFRTDSTNADISYPRNLIRAEIIPQLERINPSFANAARRLSRSASEQRKYIISQADKYNNECSKNRIPIELAQRLNAGTEKCILYELIVRAIAGETSVPVTTERFDALSALIAEPKPDKVIEITNGLSAYPDADMRYLEFGTPPDNINYTVMLCEGVNRIKETGVVIEIERCGGYSDFKNINKMHKIIYVNSDMIKSGLTARSRAEGDCYIAGGMTRKVKKIISGSDFTRSERQKTPVICDEQGIIWIPGGPLCDRLRPQKNCGLTKIIFNYQ</sequence>
<evidence type="ECO:0000256" key="8">
    <source>
        <dbReference type="ARBA" id="ARBA00048539"/>
    </source>
</evidence>
<dbReference type="GO" id="GO:0008033">
    <property type="term" value="P:tRNA processing"/>
    <property type="evidence" value="ECO:0007669"/>
    <property type="project" value="UniProtKB-KW"/>
</dbReference>
<comment type="caution">
    <text evidence="10">The sequence shown here is derived from an EMBL/GenBank/DDBJ whole genome shotgun (WGS) entry which is preliminary data.</text>
</comment>
<reference evidence="10" key="1">
    <citation type="submission" date="2019-08" db="EMBL/GenBank/DDBJ databases">
        <authorList>
            <person name="Kucharzyk K."/>
            <person name="Murdoch R.W."/>
            <person name="Higgins S."/>
            <person name="Loffler F."/>
        </authorList>
    </citation>
    <scope>NUCLEOTIDE SEQUENCE</scope>
</reference>
<evidence type="ECO:0000313" key="10">
    <source>
        <dbReference type="EMBL" id="MPM32015.1"/>
    </source>
</evidence>
<dbReference type="GO" id="GO:0005524">
    <property type="term" value="F:ATP binding"/>
    <property type="evidence" value="ECO:0007669"/>
    <property type="project" value="UniProtKB-KW"/>
</dbReference>
<comment type="catalytic activity">
    <reaction evidence="8">
        <text>cytidine(34) in tRNA(Ile2) + L-lysine + ATP = lysidine(34) in tRNA(Ile2) + AMP + diphosphate + H(+)</text>
        <dbReference type="Rhea" id="RHEA:43744"/>
        <dbReference type="Rhea" id="RHEA-COMP:10625"/>
        <dbReference type="Rhea" id="RHEA-COMP:10670"/>
        <dbReference type="ChEBI" id="CHEBI:15378"/>
        <dbReference type="ChEBI" id="CHEBI:30616"/>
        <dbReference type="ChEBI" id="CHEBI:32551"/>
        <dbReference type="ChEBI" id="CHEBI:33019"/>
        <dbReference type="ChEBI" id="CHEBI:82748"/>
        <dbReference type="ChEBI" id="CHEBI:83665"/>
        <dbReference type="ChEBI" id="CHEBI:456215"/>
        <dbReference type="EC" id="6.3.4.19"/>
    </reaction>
</comment>
<evidence type="ECO:0000259" key="9">
    <source>
        <dbReference type="SMART" id="SM00977"/>
    </source>
</evidence>
<dbReference type="PANTHER" id="PTHR43033:SF1">
    <property type="entry name" value="TRNA(ILE)-LYSIDINE SYNTHASE-RELATED"/>
    <property type="match status" value="1"/>
</dbReference>
<evidence type="ECO:0000256" key="3">
    <source>
        <dbReference type="ARBA" id="ARBA00022490"/>
    </source>
</evidence>
<dbReference type="Pfam" id="PF01171">
    <property type="entry name" value="ATP_bind_3"/>
    <property type="match status" value="1"/>
</dbReference>
<dbReference type="AlphaFoldDB" id="A0A644YTV6"/>